<accession>A0ABR8WBK5</accession>
<proteinExistence type="predicted"/>
<name>A0ABR8WBK5_9BACL</name>
<dbReference type="Pfam" id="PF13789">
    <property type="entry name" value="DUF4181"/>
    <property type="match status" value="1"/>
</dbReference>
<dbReference type="InterPro" id="IPR025441">
    <property type="entry name" value="DUF4181"/>
</dbReference>
<keyword evidence="1" id="KW-0472">Membrane</keyword>
<dbReference type="RefSeq" id="WP_191714643.1">
    <property type="nucleotide sequence ID" value="NZ_JACSPU010000002.1"/>
</dbReference>
<comment type="caution">
    <text evidence="2">The sequence shown here is derived from an EMBL/GenBank/DDBJ whole genome shotgun (WGS) entry which is preliminary data.</text>
</comment>
<sequence length="122" mass="14526">MIVEALLLCLGYIVVNFFIRRYVRKHWDITERKEWLYWPLNRIHALVEAFLMIAFLVGAFTLGNQLMGTINWVYYLFLFFFISLVSRAFMEWKYAKSDNMWISQLSEAGIVAILLLSFFVLP</sequence>
<organism evidence="2 3">
    <name type="scientific">Planococcus wigleyi</name>
    <dbReference type="NCBI Taxonomy" id="2762216"/>
    <lineage>
        <taxon>Bacteria</taxon>
        <taxon>Bacillati</taxon>
        <taxon>Bacillota</taxon>
        <taxon>Bacilli</taxon>
        <taxon>Bacillales</taxon>
        <taxon>Caryophanaceae</taxon>
        <taxon>Planococcus</taxon>
    </lineage>
</organism>
<keyword evidence="1" id="KW-1133">Transmembrane helix</keyword>
<protein>
    <submittedName>
        <fullName evidence="2">DUF4181 domain-containing protein</fullName>
    </submittedName>
</protein>
<evidence type="ECO:0000313" key="3">
    <source>
        <dbReference type="Proteomes" id="UP000658980"/>
    </source>
</evidence>
<evidence type="ECO:0000256" key="1">
    <source>
        <dbReference type="SAM" id="Phobius"/>
    </source>
</evidence>
<feature type="transmembrane region" description="Helical" evidence="1">
    <location>
        <begin position="101"/>
        <end position="121"/>
    </location>
</feature>
<evidence type="ECO:0000313" key="2">
    <source>
        <dbReference type="EMBL" id="MBD8014408.1"/>
    </source>
</evidence>
<dbReference type="EMBL" id="JACSPU010000002">
    <property type="protein sequence ID" value="MBD8014408.1"/>
    <property type="molecule type" value="Genomic_DNA"/>
</dbReference>
<dbReference type="Proteomes" id="UP000658980">
    <property type="component" value="Unassembled WGS sequence"/>
</dbReference>
<reference evidence="2 3" key="1">
    <citation type="submission" date="2020-08" db="EMBL/GenBank/DDBJ databases">
        <title>A Genomic Blueprint of the Chicken Gut Microbiome.</title>
        <authorList>
            <person name="Gilroy R."/>
            <person name="Ravi A."/>
            <person name="Getino M."/>
            <person name="Pursley I."/>
            <person name="Horton D.L."/>
            <person name="Alikhan N.-F."/>
            <person name="Baker D."/>
            <person name="Gharbi K."/>
            <person name="Hall N."/>
            <person name="Watson M."/>
            <person name="Adriaenssens E.M."/>
            <person name="Foster-Nyarko E."/>
            <person name="Jarju S."/>
            <person name="Secka A."/>
            <person name="Antonio M."/>
            <person name="Oren A."/>
            <person name="Chaudhuri R."/>
            <person name="La Ragione R.M."/>
            <person name="Hildebrand F."/>
            <person name="Pallen M.J."/>
        </authorList>
    </citation>
    <scope>NUCLEOTIDE SEQUENCE [LARGE SCALE GENOMIC DNA]</scope>
    <source>
        <strain evidence="2 3">Sa1BUA13</strain>
    </source>
</reference>
<feature type="transmembrane region" description="Helical" evidence="1">
    <location>
        <begin position="43"/>
        <end position="66"/>
    </location>
</feature>
<keyword evidence="1" id="KW-0812">Transmembrane</keyword>
<feature type="transmembrane region" description="Helical" evidence="1">
    <location>
        <begin position="72"/>
        <end position="89"/>
    </location>
</feature>
<feature type="transmembrane region" description="Helical" evidence="1">
    <location>
        <begin position="6"/>
        <end position="23"/>
    </location>
</feature>
<gene>
    <name evidence="2" type="ORF">H9630_06190</name>
</gene>
<keyword evidence="3" id="KW-1185">Reference proteome</keyword>